<evidence type="ECO:0000313" key="2">
    <source>
        <dbReference type="Proteomes" id="UP001518976"/>
    </source>
</evidence>
<dbReference type="RefSeq" id="WP_209263404.1">
    <property type="nucleotide sequence ID" value="NZ_JAFFZN010000002.1"/>
</dbReference>
<evidence type="ECO:0008006" key="3">
    <source>
        <dbReference type="Google" id="ProtNLM"/>
    </source>
</evidence>
<reference evidence="1 2" key="1">
    <citation type="submission" date="2021-02" db="EMBL/GenBank/DDBJ databases">
        <title>Streptomyces spirodelae sp. nov., isolated from duckweed.</title>
        <authorList>
            <person name="Saimee Y."/>
            <person name="Duangmal K."/>
        </authorList>
    </citation>
    <scope>NUCLEOTIDE SEQUENCE [LARGE SCALE GENOMIC DNA]</scope>
    <source>
        <strain evidence="1 2">DW4-2</strain>
    </source>
</reference>
<name>A0ABS3WNL3_9ACTN</name>
<protein>
    <recommendedName>
        <fullName evidence="3">DUF3558 domain-containing protein</fullName>
    </recommendedName>
</protein>
<organism evidence="1 2">
    <name type="scientific">Streptomyces spirodelae</name>
    <dbReference type="NCBI Taxonomy" id="2812904"/>
    <lineage>
        <taxon>Bacteria</taxon>
        <taxon>Bacillati</taxon>
        <taxon>Actinomycetota</taxon>
        <taxon>Actinomycetes</taxon>
        <taxon>Kitasatosporales</taxon>
        <taxon>Streptomycetaceae</taxon>
        <taxon>Streptomyces</taxon>
    </lineage>
</organism>
<comment type="caution">
    <text evidence="1">The sequence shown here is derived from an EMBL/GenBank/DDBJ whole genome shotgun (WGS) entry which is preliminary data.</text>
</comment>
<sequence>MLLLSSSCGMSPERDYAIPRKLCELDIPKRYYSPLFGPGKEVEKDPHWEWGNPRDSQGCNYFVDGDVSVYVMGRWAKLNDSVEPSTPGELIKEHDSEAESRKYPGRYDVATWSSGAVAAIDCARPKKHPERSFTRFLVDIYANDTPLNDDPDRAHKVFGKLAQVATVQIEKKLPCQGG</sequence>
<evidence type="ECO:0000313" key="1">
    <source>
        <dbReference type="EMBL" id="MBO8184614.1"/>
    </source>
</evidence>
<proteinExistence type="predicted"/>
<dbReference type="Proteomes" id="UP001518976">
    <property type="component" value="Unassembled WGS sequence"/>
</dbReference>
<gene>
    <name evidence="1" type="ORF">JW592_03860</name>
</gene>
<dbReference type="EMBL" id="JAFFZN010000002">
    <property type="protein sequence ID" value="MBO8184614.1"/>
    <property type="molecule type" value="Genomic_DNA"/>
</dbReference>
<accession>A0ABS3WNL3</accession>
<keyword evidence="2" id="KW-1185">Reference proteome</keyword>